<evidence type="ECO:0000256" key="1">
    <source>
        <dbReference type="ARBA" id="ARBA00022679"/>
    </source>
</evidence>
<dbReference type="EMBL" id="CP022098">
    <property type="protein sequence ID" value="ATB44381.1"/>
    <property type="molecule type" value="Genomic_DNA"/>
</dbReference>
<dbReference type="CDD" id="cd14014">
    <property type="entry name" value="STKc_PknB_like"/>
    <property type="match status" value="1"/>
</dbReference>
<dbReference type="Proteomes" id="UP000217257">
    <property type="component" value="Chromosome"/>
</dbReference>
<dbReference type="GO" id="GO:0004674">
    <property type="term" value="F:protein serine/threonine kinase activity"/>
    <property type="evidence" value="ECO:0007669"/>
    <property type="project" value="UniProtKB-KW"/>
</dbReference>
<gene>
    <name evidence="7" type="ORF">CYFUS_009868</name>
</gene>
<reference evidence="7 8" key="1">
    <citation type="submission" date="2017-06" db="EMBL/GenBank/DDBJ databases">
        <title>Sequencing and comparative analysis of myxobacterial genomes.</title>
        <authorList>
            <person name="Rupp O."/>
            <person name="Goesmann A."/>
            <person name="Sogaard-Andersen L."/>
        </authorList>
    </citation>
    <scope>NUCLEOTIDE SEQUENCE [LARGE SCALE GENOMIC DNA]</scope>
    <source>
        <strain evidence="7 8">DSM 52655</strain>
    </source>
</reference>
<dbReference type="InterPro" id="IPR000719">
    <property type="entry name" value="Prot_kinase_dom"/>
</dbReference>
<dbReference type="GO" id="GO:0005524">
    <property type="term" value="F:ATP binding"/>
    <property type="evidence" value="ECO:0007669"/>
    <property type="project" value="UniProtKB-KW"/>
</dbReference>
<evidence type="ECO:0000256" key="3">
    <source>
        <dbReference type="ARBA" id="ARBA00022777"/>
    </source>
</evidence>
<dbReference type="Pfam" id="PF08308">
    <property type="entry name" value="PEGA"/>
    <property type="match status" value="1"/>
</dbReference>
<dbReference type="AlphaFoldDB" id="A0A250JLW0"/>
<evidence type="ECO:0000259" key="6">
    <source>
        <dbReference type="PROSITE" id="PS50011"/>
    </source>
</evidence>
<sequence length="540" mass="58497">MTRQVGRYQLIRKLAVGDTAEVFLARATGPLGFEKTLVVKCLLPHLAREPSFVEAFLSEAMGAARLAHPNIVQILDFGEADGACFLAMEYVDGPSLRTLLRRASARRLSLPPAVCARLVSQACEGLAFAHDFVDPDTGEPLGLLHRGVSPDHLLLSRQGTVKVVDFGIARASGRSHRSRGGIGPGRRAYLAPEQLRARHLDRRVDVYALGVVLHELLTFHKPPSVTLRDEPVPEALQRILDRALARERHQRYPDCHALQVELEDFILAEGRAVTTQQVTELIHRATSGTGLPAQRLSRAVAPRSPRRAPIAPPRVAAEARALDSTPEWRPLPALPEHPVAPPEVFFPENPPPSALALTLARTRPTLEAWSWTRQVLVGGLLLVAGGGMMPWMRSTALERTESSAVALSLASSAIPAPFPRALEQVPRELALGEEAAAAFAESAPPSPAARERIARSVKSRRPFPAALGHLDVRAHPHAVYAVVTVDGQPSGTTPLDKALELPVGTYTVTLTSPSLSKTVTRRVEVKPGMTTPLTVSFQEE</sequence>
<evidence type="ECO:0000256" key="4">
    <source>
        <dbReference type="ARBA" id="ARBA00022840"/>
    </source>
</evidence>
<feature type="domain" description="Protein kinase" evidence="6">
    <location>
        <begin position="8"/>
        <end position="307"/>
    </location>
</feature>
<dbReference type="RefSeq" id="WP_095991672.1">
    <property type="nucleotide sequence ID" value="NZ_CP022098.1"/>
</dbReference>
<keyword evidence="7" id="KW-0723">Serine/threonine-protein kinase</keyword>
<keyword evidence="1" id="KW-0808">Transferase</keyword>
<proteinExistence type="predicted"/>
<organism evidence="7 8">
    <name type="scientific">Cystobacter fuscus</name>
    <dbReference type="NCBI Taxonomy" id="43"/>
    <lineage>
        <taxon>Bacteria</taxon>
        <taxon>Pseudomonadati</taxon>
        <taxon>Myxococcota</taxon>
        <taxon>Myxococcia</taxon>
        <taxon>Myxococcales</taxon>
        <taxon>Cystobacterineae</taxon>
        <taxon>Archangiaceae</taxon>
        <taxon>Cystobacter</taxon>
    </lineage>
</organism>
<dbReference type="InterPro" id="IPR011009">
    <property type="entry name" value="Kinase-like_dom_sf"/>
</dbReference>
<dbReference type="Pfam" id="PF00069">
    <property type="entry name" value="Pkinase"/>
    <property type="match status" value="1"/>
</dbReference>
<dbReference type="Gene3D" id="1.10.510.10">
    <property type="entry name" value="Transferase(Phosphotransferase) domain 1"/>
    <property type="match status" value="1"/>
</dbReference>
<name>A0A250JLW0_9BACT</name>
<evidence type="ECO:0000313" key="8">
    <source>
        <dbReference type="Proteomes" id="UP000217257"/>
    </source>
</evidence>
<dbReference type="PROSITE" id="PS50011">
    <property type="entry name" value="PROTEIN_KINASE_DOM"/>
    <property type="match status" value="1"/>
</dbReference>
<dbReference type="Gene3D" id="3.30.200.20">
    <property type="entry name" value="Phosphorylase Kinase, domain 1"/>
    <property type="match status" value="1"/>
</dbReference>
<keyword evidence="2" id="KW-0547">Nucleotide-binding</keyword>
<protein>
    <submittedName>
        <fullName evidence="7">Serine/threonine protein kinase</fullName>
    </submittedName>
</protein>
<dbReference type="KEGG" id="cfus:CYFUS_009868"/>
<dbReference type="PANTHER" id="PTHR43289">
    <property type="entry name" value="MITOGEN-ACTIVATED PROTEIN KINASE KINASE KINASE 20-RELATED"/>
    <property type="match status" value="1"/>
</dbReference>
<dbReference type="PANTHER" id="PTHR43289:SF6">
    <property type="entry name" value="SERINE_THREONINE-PROTEIN KINASE NEKL-3"/>
    <property type="match status" value="1"/>
</dbReference>
<dbReference type="SUPFAM" id="SSF56112">
    <property type="entry name" value="Protein kinase-like (PK-like)"/>
    <property type="match status" value="1"/>
</dbReference>
<evidence type="ECO:0000313" key="7">
    <source>
        <dbReference type="EMBL" id="ATB44381.1"/>
    </source>
</evidence>
<evidence type="ECO:0000256" key="5">
    <source>
        <dbReference type="SAM" id="MobiDB-lite"/>
    </source>
</evidence>
<feature type="region of interest" description="Disordered" evidence="5">
    <location>
        <begin position="293"/>
        <end position="314"/>
    </location>
</feature>
<keyword evidence="3 7" id="KW-0418">Kinase</keyword>
<accession>A0A250JLW0</accession>
<feature type="compositionally biased region" description="Low complexity" evidence="5">
    <location>
        <begin position="295"/>
        <end position="314"/>
    </location>
</feature>
<evidence type="ECO:0000256" key="2">
    <source>
        <dbReference type="ARBA" id="ARBA00022741"/>
    </source>
</evidence>
<dbReference type="InterPro" id="IPR013229">
    <property type="entry name" value="PEGA"/>
</dbReference>
<keyword evidence="4" id="KW-0067">ATP-binding</keyword>